<feature type="domain" description="HAMP" evidence="13">
    <location>
        <begin position="188"/>
        <end position="242"/>
    </location>
</feature>
<evidence type="ECO:0000256" key="1">
    <source>
        <dbReference type="ARBA" id="ARBA00000085"/>
    </source>
</evidence>
<feature type="transmembrane region" description="Helical" evidence="11">
    <location>
        <begin position="7"/>
        <end position="29"/>
    </location>
</feature>
<gene>
    <name evidence="14" type="ORF">EAH73_00160</name>
</gene>
<dbReference type="InterPro" id="IPR003594">
    <property type="entry name" value="HATPase_dom"/>
</dbReference>
<proteinExistence type="predicted"/>
<evidence type="ECO:0000313" key="15">
    <source>
        <dbReference type="Proteomes" id="UP000317646"/>
    </source>
</evidence>
<dbReference type="SUPFAM" id="SSF158472">
    <property type="entry name" value="HAMP domain-like"/>
    <property type="match status" value="1"/>
</dbReference>
<keyword evidence="4" id="KW-0597">Phosphoprotein</keyword>
<evidence type="ECO:0000256" key="8">
    <source>
        <dbReference type="ARBA" id="ARBA00022989"/>
    </source>
</evidence>
<comment type="subcellular location">
    <subcellularLocation>
        <location evidence="2">Membrane</location>
    </subcellularLocation>
</comment>
<feature type="transmembrane region" description="Helical" evidence="11">
    <location>
        <begin position="167"/>
        <end position="187"/>
    </location>
</feature>
<dbReference type="Proteomes" id="UP000317646">
    <property type="component" value="Unassembled WGS sequence"/>
</dbReference>
<dbReference type="SUPFAM" id="SSF55874">
    <property type="entry name" value="ATPase domain of HSP90 chaperone/DNA topoisomerase II/histidine kinase"/>
    <property type="match status" value="1"/>
</dbReference>
<dbReference type="EC" id="2.7.13.3" evidence="3"/>
<dbReference type="PANTHER" id="PTHR45436">
    <property type="entry name" value="SENSOR HISTIDINE KINASE YKOH"/>
    <property type="match status" value="1"/>
</dbReference>
<dbReference type="GO" id="GO:0005886">
    <property type="term" value="C:plasma membrane"/>
    <property type="evidence" value="ECO:0007669"/>
    <property type="project" value="TreeGrafter"/>
</dbReference>
<keyword evidence="6 11" id="KW-0812">Transmembrane</keyword>
<dbReference type="PROSITE" id="PS50885">
    <property type="entry name" value="HAMP"/>
    <property type="match status" value="1"/>
</dbReference>
<dbReference type="PROSITE" id="PS50109">
    <property type="entry name" value="HIS_KIN"/>
    <property type="match status" value="1"/>
</dbReference>
<dbReference type="SUPFAM" id="SSF47384">
    <property type="entry name" value="Homodimeric domain of signal transducing histidine kinase"/>
    <property type="match status" value="1"/>
</dbReference>
<evidence type="ECO:0000256" key="4">
    <source>
        <dbReference type="ARBA" id="ARBA00022553"/>
    </source>
</evidence>
<keyword evidence="8 11" id="KW-1133">Transmembrane helix</keyword>
<dbReference type="CDD" id="cd00082">
    <property type="entry name" value="HisKA"/>
    <property type="match status" value="1"/>
</dbReference>
<protein>
    <recommendedName>
        <fullName evidence="3">histidine kinase</fullName>
        <ecNumber evidence="3">2.7.13.3</ecNumber>
    </recommendedName>
</protein>
<dbReference type="Gene3D" id="6.10.340.10">
    <property type="match status" value="1"/>
</dbReference>
<name>A0A502HB34_9BACT</name>
<dbReference type="InterPro" id="IPR036097">
    <property type="entry name" value="HisK_dim/P_sf"/>
</dbReference>
<dbReference type="CDD" id="cd06225">
    <property type="entry name" value="HAMP"/>
    <property type="match status" value="1"/>
</dbReference>
<dbReference type="Pfam" id="PF02518">
    <property type="entry name" value="HATPase_c"/>
    <property type="match status" value="1"/>
</dbReference>
<dbReference type="Gene3D" id="3.30.565.10">
    <property type="entry name" value="Histidine kinase-like ATPase, C-terminal domain"/>
    <property type="match status" value="1"/>
</dbReference>
<dbReference type="InterPro" id="IPR036890">
    <property type="entry name" value="HATPase_C_sf"/>
</dbReference>
<dbReference type="AlphaFoldDB" id="A0A502HB34"/>
<dbReference type="OrthoDB" id="594725at2"/>
<keyword evidence="5" id="KW-0808">Transferase</keyword>
<keyword evidence="10 11" id="KW-0472">Membrane</keyword>
<evidence type="ECO:0000313" key="14">
    <source>
        <dbReference type="EMBL" id="TPG71711.1"/>
    </source>
</evidence>
<evidence type="ECO:0000259" key="13">
    <source>
        <dbReference type="PROSITE" id="PS50885"/>
    </source>
</evidence>
<evidence type="ECO:0000256" key="5">
    <source>
        <dbReference type="ARBA" id="ARBA00022679"/>
    </source>
</evidence>
<dbReference type="Gene3D" id="1.10.287.130">
    <property type="match status" value="1"/>
</dbReference>
<reference evidence="14 15" key="1">
    <citation type="journal article" date="2019" name="Environ. Microbiol.">
        <title>Species interactions and distinct microbial communities in high Arctic permafrost affected cryosols are associated with the CH4 and CO2 gas fluxes.</title>
        <authorList>
            <person name="Altshuler I."/>
            <person name="Hamel J."/>
            <person name="Turney S."/>
            <person name="Magnuson E."/>
            <person name="Levesque R."/>
            <person name="Greer C."/>
            <person name="Whyte L.G."/>
        </authorList>
    </citation>
    <scope>NUCLEOTIDE SEQUENCE [LARGE SCALE GENOMIC DNA]</scope>
    <source>
        <strain evidence="14 15">S9.2P</strain>
    </source>
</reference>
<comment type="catalytic activity">
    <reaction evidence="1">
        <text>ATP + protein L-histidine = ADP + protein N-phospho-L-histidine.</text>
        <dbReference type="EC" id="2.7.13.3"/>
    </reaction>
</comment>
<dbReference type="PANTHER" id="PTHR45436:SF5">
    <property type="entry name" value="SENSOR HISTIDINE KINASE TRCS"/>
    <property type="match status" value="1"/>
</dbReference>
<dbReference type="RefSeq" id="WP_140464291.1">
    <property type="nucleotide sequence ID" value="NZ_RCYZ01000001.1"/>
</dbReference>
<evidence type="ECO:0000256" key="6">
    <source>
        <dbReference type="ARBA" id="ARBA00022692"/>
    </source>
</evidence>
<keyword evidence="15" id="KW-1185">Reference proteome</keyword>
<comment type="caution">
    <text evidence="14">The sequence shown here is derived from an EMBL/GenBank/DDBJ whole genome shotgun (WGS) entry which is preliminary data.</text>
</comment>
<evidence type="ECO:0000256" key="7">
    <source>
        <dbReference type="ARBA" id="ARBA00022777"/>
    </source>
</evidence>
<accession>A0A502HB34</accession>
<dbReference type="InterPro" id="IPR004358">
    <property type="entry name" value="Sig_transdc_His_kin-like_C"/>
</dbReference>
<dbReference type="PRINTS" id="PR00344">
    <property type="entry name" value="BCTRLSENSOR"/>
</dbReference>
<keyword evidence="9" id="KW-0902">Two-component regulatory system</keyword>
<dbReference type="GO" id="GO:0000155">
    <property type="term" value="F:phosphorelay sensor kinase activity"/>
    <property type="evidence" value="ECO:0007669"/>
    <property type="project" value="InterPro"/>
</dbReference>
<dbReference type="Pfam" id="PF00512">
    <property type="entry name" value="HisKA"/>
    <property type="match status" value="1"/>
</dbReference>
<dbReference type="InterPro" id="IPR050428">
    <property type="entry name" value="TCS_sensor_his_kinase"/>
</dbReference>
<evidence type="ECO:0000256" key="3">
    <source>
        <dbReference type="ARBA" id="ARBA00012438"/>
    </source>
</evidence>
<dbReference type="CDD" id="cd00075">
    <property type="entry name" value="HATPase"/>
    <property type="match status" value="1"/>
</dbReference>
<organism evidence="14 15">
    <name type="scientific">Hymenobacter nivis</name>
    <dbReference type="NCBI Taxonomy" id="1850093"/>
    <lineage>
        <taxon>Bacteria</taxon>
        <taxon>Pseudomonadati</taxon>
        <taxon>Bacteroidota</taxon>
        <taxon>Cytophagia</taxon>
        <taxon>Cytophagales</taxon>
        <taxon>Hymenobacteraceae</taxon>
        <taxon>Hymenobacter</taxon>
    </lineage>
</organism>
<dbReference type="InterPro" id="IPR003661">
    <property type="entry name" value="HisK_dim/P_dom"/>
</dbReference>
<dbReference type="InterPro" id="IPR005467">
    <property type="entry name" value="His_kinase_dom"/>
</dbReference>
<sequence length="474" mass="51072">MSIRLRLALQFGAILAVTLLLFALVIYVATQQSRRVLFTESLFKRTLVVGHAYAAGQSEAADADAGHRTAYRHYLRQLYRTLPAEEGRVYNAAGRLVFREGQGPGRAVPAAWLAEVRRTGRAVLEPETNYHETVGLLYHDARLGPLVVVASSVDEDSRQQLGQLRQLLAAGLLAALAVTGIGGWGFAGQALRPLRRMVREVDGITATDLSQRLTPATGHADEIGRLAQRFNRLLDRLESAFAGQRTFVRDASHELRTPLTALIGELEVALLQAERPAAEYRRVLQRTLDSARRLNELTNGLLQIARASDDPSQVPMAAVALDELLLLAHEQVLRRYPTCRVDLAFGDTDADAADAFAVRGNEALLLAAVLNVLDNACKFSGSGGTVTATLATGPARLVLLVADEGPGLHAEDLAQVFVPFFRAAAARAVPGHGIGLPLTARIMALHGGTVRLASQPGQGTQVWLEWPRRGAGAA</sequence>
<evidence type="ECO:0000256" key="9">
    <source>
        <dbReference type="ARBA" id="ARBA00023012"/>
    </source>
</evidence>
<evidence type="ECO:0000256" key="10">
    <source>
        <dbReference type="ARBA" id="ARBA00023136"/>
    </source>
</evidence>
<dbReference type="SMART" id="SM00304">
    <property type="entry name" value="HAMP"/>
    <property type="match status" value="1"/>
</dbReference>
<evidence type="ECO:0000256" key="2">
    <source>
        <dbReference type="ARBA" id="ARBA00004370"/>
    </source>
</evidence>
<dbReference type="FunFam" id="1.10.287.130:FF:000001">
    <property type="entry name" value="Two-component sensor histidine kinase"/>
    <property type="match status" value="1"/>
</dbReference>
<evidence type="ECO:0000256" key="11">
    <source>
        <dbReference type="SAM" id="Phobius"/>
    </source>
</evidence>
<dbReference type="SMART" id="SM00387">
    <property type="entry name" value="HATPase_c"/>
    <property type="match status" value="1"/>
</dbReference>
<dbReference type="EMBL" id="RCYZ01000001">
    <property type="protein sequence ID" value="TPG71711.1"/>
    <property type="molecule type" value="Genomic_DNA"/>
</dbReference>
<evidence type="ECO:0000259" key="12">
    <source>
        <dbReference type="PROSITE" id="PS50109"/>
    </source>
</evidence>
<dbReference type="SMART" id="SM00388">
    <property type="entry name" value="HisKA"/>
    <property type="match status" value="1"/>
</dbReference>
<dbReference type="Pfam" id="PF00672">
    <property type="entry name" value="HAMP"/>
    <property type="match status" value="1"/>
</dbReference>
<dbReference type="InterPro" id="IPR003660">
    <property type="entry name" value="HAMP_dom"/>
</dbReference>
<keyword evidence="7 14" id="KW-0418">Kinase</keyword>
<feature type="domain" description="Histidine kinase" evidence="12">
    <location>
        <begin position="250"/>
        <end position="470"/>
    </location>
</feature>